<proteinExistence type="predicted"/>
<comment type="caution">
    <text evidence="2">The sequence shown here is derived from an EMBL/GenBank/DDBJ whole genome shotgun (WGS) entry which is preliminary data.</text>
</comment>
<evidence type="ECO:0000313" key="2">
    <source>
        <dbReference type="EMBL" id="PQQ20890.1"/>
    </source>
</evidence>
<dbReference type="Proteomes" id="UP000250321">
    <property type="component" value="Unassembled WGS sequence"/>
</dbReference>
<reference evidence="2 3" key="1">
    <citation type="submission" date="2018-02" db="EMBL/GenBank/DDBJ databases">
        <title>Draft genome of wild Prunus yedoensis var. nudiflora.</title>
        <authorList>
            <person name="Baek S."/>
            <person name="Kim J.-H."/>
            <person name="Choi K."/>
            <person name="Kim G.-B."/>
            <person name="Cho A."/>
            <person name="Jang H."/>
            <person name="Shin C.-H."/>
            <person name="Yu H.-J."/>
            <person name="Mun J.-H."/>
        </authorList>
    </citation>
    <scope>NUCLEOTIDE SEQUENCE [LARGE SCALE GENOMIC DNA]</scope>
    <source>
        <strain evidence="3">cv. Jeju island</strain>
        <tissue evidence="2">Leaf</tissue>
    </source>
</reference>
<gene>
    <name evidence="2" type="ORF">Pyn_22214</name>
</gene>
<dbReference type="AlphaFoldDB" id="A0A314ZQG7"/>
<dbReference type="EMBL" id="PJQY01000024">
    <property type="protein sequence ID" value="PQQ20890.1"/>
    <property type="molecule type" value="Genomic_DNA"/>
</dbReference>
<organism evidence="2 3">
    <name type="scientific">Prunus yedoensis var. nudiflora</name>
    <dbReference type="NCBI Taxonomy" id="2094558"/>
    <lineage>
        <taxon>Eukaryota</taxon>
        <taxon>Viridiplantae</taxon>
        <taxon>Streptophyta</taxon>
        <taxon>Embryophyta</taxon>
        <taxon>Tracheophyta</taxon>
        <taxon>Spermatophyta</taxon>
        <taxon>Magnoliopsida</taxon>
        <taxon>eudicotyledons</taxon>
        <taxon>Gunneridae</taxon>
        <taxon>Pentapetalae</taxon>
        <taxon>rosids</taxon>
        <taxon>fabids</taxon>
        <taxon>Rosales</taxon>
        <taxon>Rosaceae</taxon>
        <taxon>Amygdaloideae</taxon>
        <taxon>Amygdaleae</taxon>
        <taxon>Prunus</taxon>
    </lineage>
</organism>
<sequence length="67" mass="7557">MRVAIIQPFRISIVADSCQLSSRPKGIFLNIIWLSSVNLQGPKDLSNIGRPKTAEKLQRPNDQLRNL</sequence>
<accession>A0A314ZQG7</accession>
<evidence type="ECO:0000313" key="3">
    <source>
        <dbReference type="Proteomes" id="UP000250321"/>
    </source>
</evidence>
<name>A0A314ZQG7_PRUYE</name>
<protein>
    <submittedName>
        <fullName evidence="2">Uncharacterized protein</fullName>
    </submittedName>
</protein>
<evidence type="ECO:0000256" key="1">
    <source>
        <dbReference type="SAM" id="MobiDB-lite"/>
    </source>
</evidence>
<feature type="region of interest" description="Disordered" evidence="1">
    <location>
        <begin position="43"/>
        <end position="67"/>
    </location>
</feature>
<keyword evidence="3" id="KW-1185">Reference proteome</keyword>